<dbReference type="Pfam" id="PF02954">
    <property type="entry name" value="HTH_8"/>
    <property type="match status" value="1"/>
</dbReference>
<dbReference type="InterPro" id="IPR000014">
    <property type="entry name" value="PAS"/>
</dbReference>
<keyword evidence="10" id="KW-1185">Reference proteome</keyword>
<sequence length="786" mass="87730">MKRSNRSTDEQHKCLILELDHNWRIKERINLSNQLQNNSTLIANITLDDLLKNSPFKLLKKDLIQGIPVSNLKLDLKDSESGCTYEFLLAGIPKLGPKGEFRGAVIILKDLKPGNIPSELLLDNVADGVFSVDRNWRITFFNPSAERMTGWKKEEVLGRPCYEILRSNICGKNCILFKSVKSGRRVSGKKIFMKNKEGIEIPVNISAAPIFDCQGNVLGGVETFRDITQDLQRDLILDNITDGVFTIDRSGRITSFNKAAERITGYSAKEAIGKKCHEIFQSSLCGVQCALTQSIDTGRPNVRTPVFIQHKNGHIIPIRIATSPLLDHNGNILGGVETFQDQSLKFQQDIIVDSIADGVFTVDKDWRITSFNRAAEKITGHKAKEAIGKHCAEIFKSSICGPDCILARSIGQRTPILNKAITIERADGAKIPVSISASPLLDADGNLIGGVETFRDISAITALRKTITQKYIFSDIISKSPRMQKIFEILPDIAQSESNVLILGESGTGKELIARAIHNFSPRKKGPFVAVNCGAIPDTLLESELFGYKKGAFTDAKQDRPGRFAAAEKGTIFLDEIGDISMTLQVKLLRVLQEKTFEPLGSSRSIKADVRVLAATNKDLAELVKEGKFREDLFYRLNVVKIVLPPLRERLEDIPLLVDHFIKKLNLEKAKDIQGISDAALNLLMRYDYPGNIRELENIIEYAFILCRGQFIEPEHLPEPFAPENAKIIGRTPFSSGPKTLEEIEKEAIIAALERNNWKKMATCKELGISKDTLRRKIKRYGLKRE</sequence>
<dbReference type="Pfam" id="PF13426">
    <property type="entry name" value="PAS_9"/>
    <property type="match status" value="3"/>
</dbReference>
<dbReference type="Pfam" id="PF25601">
    <property type="entry name" value="AAA_lid_14"/>
    <property type="match status" value="1"/>
</dbReference>
<dbReference type="CDD" id="cd00130">
    <property type="entry name" value="PAS"/>
    <property type="match status" value="3"/>
</dbReference>
<organism evidence="9 10">
    <name type="scientific">Dissulfuribacter thermophilus</name>
    <dbReference type="NCBI Taxonomy" id="1156395"/>
    <lineage>
        <taxon>Bacteria</taxon>
        <taxon>Pseudomonadati</taxon>
        <taxon>Thermodesulfobacteriota</taxon>
        <taxon>Dissulfuribacteria</taxon>
        <taxon>Dissulfuribacterales</taxon>
        <taxon>Dissulfuribacteraceae</taxon>
        <taxon>Dissulfuribacter</taxon>
    </lineage>
</organism>
<keyword evidence="1" id="KW-0547">Nucleotide-binding</keyword>
<dbReference type="GO" id="GO:0006355">
    <property type="term" value="P:regulation of DNA-templated transcription"/>
    <property type="evidence" value="ECO:0007669"/>
    <property type="project" value="InterPro"/>
</dbReference>
<dbReference type="SUPFAM" id="SSF55785">
    <property type="entry name" value="PYP-like sensor domain (PAS domain)"/>
    <property type="match status" value="3"/>
</dbReference>
<dbReference type="PROSITE" id="PS50112">
    <property type="entry name" value="PAS"/>
    <property type="match status" value="3"/>
</dbReference>
<dbReference type="PROSITE" id="PS00675">
    <property type="entry name" value="SIGMA54_INTERACT_1"/>
    <property type="match status" value="1"/>
</dbReference>
<dbReference type="InterPro" id="IPR003593">
    <property type="entry name" value="AAA+_ATPase"/>
</dbReference>
<feature type="domain" description="PAS" evidence="7">
    <location>
        <begin position="351"/>
        <end position="389"/>
    </location>
</feature>
<comment type="caution">
    <text evidence="9">The sequence shown here is derived from an EMBL/GenBank/DDBJ whole genome shotgun (WGS) entry which is preliminary data.</text>
</comment>
<dbReference type="Gene3D" id="3.30.450.20">
    <property type="entry name" value="PAS domain"/>
    <property type="match status" value="3"/>
</dbReference>
<keyword evidence="4 9" id="KW-0238">DNA-binding</keyword>
<dbReference type="InterPro" id="IPR058031">
    <property type="entry name" value="AAA_lid_NorR"/>
</dbReference>
<name>A0A1B9F9J2_9BACT</name>
<feature type="domain" description="Sigma-54 factor interaction" evidence="6">
    <location>
        <begin position="476"/>
        <end position="705"/>
    </location>
</feature>
<dbReference type="Gene3D" id="1.10.10.60">
    <property type="entry name" value="Homeodomain-like"/>
    <property type="match status" value="1"/>
</dbReference>
<dbReference type="EMBL" id="MAGO01000001">
    <property type="protein sequence ID" value="OCC16534.1"/>
    <property type="molecule type" value="Genomic_DNA"/>
</dbReference>
<keyword evidence="5" id="KW-0804">Transcription</keyword>
<evidence type="ECO:0000256" key="5">
    <source>
        <dbReference type="ARBA" id="ARBA00023163"/>
    </source>
</evidence>
<dbReference type="InterPro" id="IPR027417">
    <property type="entry name" value="P-loop_NTPase"/>
</dbReference>
<dbReference type="Gene3D" id="3.40.50.300">
    <property type="entry name" value="P-loop containing nucleotide triphosphate hydrolases"/>
    <property type="match status" value="1"/>
</dbReference>
<gene>
    <name evidence="9" type="ORF">DBT_0351</name>
</gene>
<keyword evidence="3" id="KW-0805">Transcription regulation</keyword>
<dbReference type="OrthoDB" id="5413348at2"/>
<dbReference type="InterPro" id="IPR000700">
    <property type="entry name" value="PAS-assoc_C"/>
</dbReference>
<evidence type="ECO:0000313" key="10">
    <source>
        <dbReference type="Proteomes" id="UP000093080"/>
    </source>
</evidence>
<dbReference type="InterPro" id="IPR025943">
    <property type="entry name" value="Sigma_54_int_dom_ATP-bd_2"/>
</dbReference>
<dbReference type="FunFam" id="3.40.50.300:FF:000006">
    <property type="entry name" value="DNA-binding transcriptional regulator NtrC"/>
    <property type="match status" value="1"/>
</dbReference>
<dbReference type="PROSITE" id="PS00676">
    <property type="entry name" value="SIGMA54_INTERACT_2"/>
    <property type="match status" value="1"/>
</dbReference>
<evidence type="ECO:0000256" key="2">
    <source>
        <dbReference type="ARBA" id="ARBA00022840"/>
    </source>
</evidence>
<evidence type="ECO:0000259" key="6">
    <source>
        <dbReference type="PROSITE" id="PS50045"/>
    </source>
</evidence>
<protein>
    <submittedName>
        <fullName evidence="9">Transcriptional regulator containing PAS, AAA-type ATPase, and DNA-binding Fis domains</fullName>
    </submittedName>
</protein>
<dbReference type="PRINTS" id="PR01590">
    <property type="entry name" value="HTHFIS"/>
</dbReference>
<feature type="domain" description="PAC" evidence="8">
    <location>
        <begin position="417"/>
        <end position="469"/>
    </location>
</feature>
<dbReference type="SUPFAM" id="SSF46689">
    <property type="entry name" value="Homeodomain-like"/>
    <property type="match status" value="1"/>
</dbReference>
<feature type="domain" description="PAS" evidence="7">
    <location>
        <begin position="236"/>
        <end position="274"/>
    </location>
</feature>
<dbReference type="GO" id="GO:0043565">
    <property type="term" value="F:sequence-specific DNA binding"/>
    <property type="evidence" value="ECO:0007669"/>
    <property type="project" value="InterPro"/>
</dbReference>
<dbReference type="InterPro" id="IPR025662">
    <property type="entry name" value="Sigma_54_int_dom_ATP-bd_1"/>
</dbReference>
<dbReference type="SMART" id="SM00382">
    <property type="entry name" value="AAA"/>
    <property type="match status" value="1"/>
</dbReference>
<dbReference type="PROSITE" id="PS00688">
    <property type="entry name" value="SIGMA54_INTERACT_3"/>
    <property type="match status" value="1"/>
</dbReference>
<dbReference type="InterPro" id="IPR002078">
    <property type="entry name" value="Sigma_54_int"/>
</dbReference>
<dbReference type="InterPro" id="IPR001610">
    <property type="entry name" value="PAC"/>
</dbReference>
<evidence type="ECO:0000256" key="3">
    <source>
        <dbReference type="ARBA" id="ARBA00023015"/>
    </source>
</evidence>
<proteinExistence type="predicted"/>
<dbReference type="InterPro" id="IPR025944">
    <property type="entry name" value="Sigma_54_int_dom_CS"/>
</dbReference>
<dbReference type="PROSITE" id="PS50045">
    <property type="entry name" value="SIGMA54_INTERACT_4"/>
    <property type="match status" value="1"/>
</dbReference>
<dbReference type="InterPro" id="IPR035965">
    <property type="entry name" value="PAS-like_dom_sf"/>
</dbReference>
<dbReference type="STRING" id="1156395.DBT_0351"/>
<dbReference type="SMART" id="SM00091">
    <property type="entry name" value="PAS"/>
    <property type="match status" value="3"/>
</dbReference>
<dbReference type="Proteomes" id="UP000093080">
    <property type="component" value="Unassembled WGS sequence"/>
</dbReference>
<dbReference type="CDD" id="cd00009">
    <property type="entry name" value="AAA"/>
    <property type="match status" value="1"/>
</dbReference>
<dbReference type="Pfam" id="PF00158">
    <property type="entry name" value="Sigma54_activat"/>
    <property type="match status" value="1"/>
</dbReference>
<dbReference type="InterPro" id="IPR002197">
    <property type="entry name" value="HTH_Fis"/>
</dbReference>
<evidence type="ECO:0000259" key="7">
    <source>
        <dbReference type="PROSITE" id="PS50112"/>
    </source>
</evidence>
<dbReference type="SMART" id="SM00086">
    <property type="entry name" value="PAC"/>
    <property type="match status" value="3"/>
</dbReference>
<dbReference type="InterPro" id="IPR009057">
    <property type="entry name" value="Homeodomain-like_sf"/>
</dbReference>
<dbReference type="PROSITE" id="PS50113">
    <property type="entry name" value="PAC"/>
    <property type="match status" value="2"/>
</dbReference>
<dbReference type="PANTHER" id="PTHR32071">
    <property type="entry name" value="TRANSCRIPTIONAL REGULATORY PROTEIN"/>
    <property type="match status" value="1"/>
</dbReference>
<evidence type="ECO:0000256" key="4">
    <source>
        <dbReference type="ARBA" id="ARBA00023125"/>
    </source>
</evidence>
<dbReference type="SUPFAM" id="SSF52540">
    <property type="entry name" value="P-loop containing nucleoside triphosphate hydrolases"/>
    <property type="match status" value="1"/>
</dbReference>
<dbReference type="GO" id="GO:0005524">
    <property type="term" value="F:ATP binding"/>
    <property type="evidence" value="ECO:0007669"/>
    <property type="project" value="UniProtKB-KW"/>
</dbReference>
<evidence type="ECO:0000256" key="1">
    <source>
        <dbReference type="ARBA" id="ARBA00022741"/>
    </source>
</evidence>
<evidence type="ECO:0000313" key="9">
    <source>
        <dbReference type="EMBL" id="OCC16534.1"/>
    </source>
</evidence>
<accession>A0A1B9F9J2</accession>
<feature type="domain" description="PAS" evidence="7">
    <location>
        <begin position="121"/>
        <end position="159"/>
    </location>
</feature>
<feature type="domain" description="PAC" evidence="8">
    <location>
        <begin position="187"/>
        <end position="239"/>
    </location>
</feature>
<evidence type="ECO:0000259" key="8">
    <source>
        <dbReference type="PROSITE" id="PS50113"/>
    </source>
</evidence>
<dbReference type="AlphaFoldDB" id="A0A1B9F9J2"/>
<keyword evidence="2" id="KW-0067">ATP-binding</keyword>
<dbReference type="NCBIfam" id="TIGR00229">
    <property type="entry name" value="sensory_box"/>
    <property type="match status" value="3"/>
</dbReference>
<dbReference type="Gene3D" id="1.10.8.60">
    <property type="match status" value="1"/>
</dbReference>
<reference evidence="9 10" key="1">
    <citation type="submission" date="2016-06" db="EMBL/GenBank/DDBJ databases">
        <title>Respiratory ammonification of nitrate coupled to the oxidation of elemental sulfur in deep-sea autotrophic thermophilic bacteria.</title>
        <authorList>
            <person name="Slobodkina G.B."/>
            <person name="Mardanov A.V."/>
            <person name="Ravin N.V."/>
            <person name="Frolova A.A."/>
            <person name="Viryasiv M.B."/>
            <person name="Chernyh N.A."/>
            <person name="Bonch-Osmolovskaya E.A."/>
            <person name="Slobodkin A.I."/>
        </authorList>
    </citation>
    <scope>NUCLEOTIDE SEQUENCE [LARGE SCALE GENOMIC DNA]</scope>
    <source>
        <strain evidence="9 10">S69</strain>
    </source>
</reference>